<feature type="transmembrane region" description="Helical" evidence="1">
    <location>
        <begin position="473"/>
        <end position="496"/>
    </location>
</feature>
<dbReference type="InterPro" id="IPR007720">
    <property type="entry name" value="PigQ/GPI1"/>
</dbReference>
<dbReference type="Gramene" id="KQK12937">
    <property type="protein sequence ID" value="KQK12937"/>
    <property type="gene ID" value="BRADI_1g06945v3"/>
</dbReference>
<dbReference type="RefSeq" id="XP_003558536.1">
    <property type="nucleotide sequence ID" value="XM_003558488.4"/>
</dbReference>
<reference evidence="3" key="3">
    <citation type="submission" date="2018-08" db="UniProtKB">
        <authorList>
            <consortium name="EnsemblPlants"/>
        </authorList>
    </citation>
    <scope>IDENTIFICATION</scope>
    <source>
        <strain evidence="3">cv. Bd21</strain>
    </source>
</reference>
<dbReference type="OrthoDB" id="70250at2759"/>
<keyword evidence="4" id="KW-1185">Reference proteome</keyword>
<feature type="transmembrane region" description="Helical" evidence="1">
    <location>
        <begin position="294"/>
        <end position="314"/>
    </location>
</feature>
<evidence type="ECO:0000313" key="4">
    <source>
        <dbReference type="Proteomes" id="UP000008810"/>
    </source>
</evidence>
<dbReference type="PANTHER" id="PTHR47555">
    <property type="entry name" value="N-ACETYLGLUCOSAMINYL TRANSFERASE COMPONENT FAMILY PROTEIN / GPI1 FAMILY PROTEIN"/>
    <property type="match status" value="1"/>
</dbReference>
<evidence type="ECO:0000313" key="2">
    <source>
        <dbReference type="EMBL" id="KQK12937.1"/>
    </source>
</evidence>
<reference evidence="2" key="2">
    <citation type="submission" date="2017-06" db="EMBL/GenBank/DDBJ databases">
        <title>WGS assembly of Brachypodium distachyon.</title>
        <authorList>
            <consortium name="The International Brachypodium Initiative"/>
            <person name="Lucas S."/>
            <person name="Harmon-Smith M."/>
            <person name="Lail K."/>
            <person name="Tice H."/>
            <person name="Grimwood J."/>
            <person name="Bruce D."/>
            <person name="Barry K."/>
            <person name="Shu S."/>
            <person name="Lindquist E."/>
            <person name="Wang M."/>
            <person name="Pitluck S."/>
            <person name="Vogel J.P."/>
            <person name="Garvin D.F."/>
            <person name="Mockler T.C."/>
            <person name="Schmutz J."/>
            <person name="Rokhsar D."/>
            <person name="Bevan M.W."/>
        </authorList>
    </citation>
    <scope>NUCLEOTIDE SEQUENCE</scope>
    <source>
        <strain evidence="2">Bd21</strain>
    </source>
</reference>
<accession>I1GMQ8</accession>
<dbReference type="GO" id="GO:0006506">
    <property type="term" value="P:GPI anchor biosynthetic process"/>
    <property type="evidence" value="ECO:0007669"/>
    <property type="project" value="InterPro"/>
</dbReference>
<keyword evidence="1" id="KW-0812">Transmembrane</keyword>
<dbReference type="Pfam" id="PF05024">
    <property type="entry name" value="Gpi1"/>
    <property type="match status" value="1"/>
</dbReference>
<dbReference type="EnsemblPlants" id="KQK12937">
    <property type="protein sequence ID" value="KQK12937"/>
    <property type="gene ID" value="BRADI_1g06945v3"/>
</dbReference>
<feature type="transmembrane region" description="Helical" evidence="1">
    <location>
        <begin position="546"/>
        <end position="570"/>
    </location>
</feature>
<dbReference type="Proteomes" id="UP000008810">
    <property type="component" value="Chromosome 1"/>
</dbReference>
<gene>
    <name evidence="3" type="primary">LOC100846144</name>
    <name evidence="2" type="ORF">BRADI_1g06945v3</name>
</gene>
<dbReference type="AlphaFoldDB" id="I1GMQ8"/>
<evidence type="ECO:0000256" key="1">
    <source>
        <dbReference type="SAM" id="Phobius"/>
    </source>
</evidence>
<organism evidence="3">
    <name type="scientific">Brachypodium distachyon</name>
    <name type="common">Purple false brome</name>
    <name type="synonym">Trachynia distachya</name>
    <dbReference type="NCBI Taxonomy" id="15368"/>
    <lineage>
        <taxon>Eukaryota</taxon>
        <taxon>Viridiplantae</taxon>
        <taxon>Streptophyta</taxon>
        <taxon>Embryophyta</taxon>
        <taxon>Tracheophyta</taxon>
        <taxon>Spermatophyta</taxon>
        <taxon>Magnoliopsida</taxon>
        <taxon>Liliopsida</taxon>
        <taxon>Poales</taxon>
        <taxon>Poaceae</taxon>
        <taxon>BOP clade</taxon>
        <taxon>Pooideae</taxon>
        <taxon>Stipodae</taxon>
        <taxon>Brachypodieae</taxon>
        <taxon>Brachypodium</taxon>
    </lineage>
</organism>
<sequence length="736" mass="83299">MERCRIWWPRQQLQPGLESGSARYVLLGWLFSRAGSVDIVVADFVSEGEILRSFPSVDTFQTIILSSNKRMPVRLQESAAFTILGDCVMHLPRDFEVCCCKQKCQPLHTQVFQKQHFDTNQGSSVVSNGSLGSENLPRGENNRNQECDCSVLDGFMDTCKKSVVKGGKWVHFCCKSEKSFGCNMNQIPVLHHLYLDNQKVELNHLHVILYDVPIAGRSHFSLGEDAPHRLKTPFKVPNWINNLQKKPSVLDLDPIVLALNCSNAAKLPVAWKTAANSSVAHVFFATIFDALVQVVQHFTGVFFTFVSTIVYIIIQLFQKCLSHMPEYFMLQKVFRHSWRNIHIRSCQILYWPIFLQDTSLSSSVNVEYAHRAAIQKHALWSSIIIDLLMGFILGAALLLNTEIICSWTFALLHYMTDAVLRSGCVWLMGVPAGFKLNTELAELLGMISLNAIQIYSTLWFIMGGVLRHIVRGLAFSGILFGFTVPVSFFIDIIQLATLHVTMLQWLVSLIYSRQIQTVTSLWRLFRGRKWNPLRQRLDSYDYTVEQHVVGSLLFTPVLLLLPTASIFYVFFTMLSSTIICLCIVLEIAICIIHCTPYAALILWVTRRQRFPAGLLLLPVSLSSVCTDEEDAQSVEYCSASGFGDRQTDHLVHVHPGPLVSRLHCNYNTIGQVIGPHYRKAFDGIALSFCKQLAHGILSGARIPTTLHLPSSPFPWMHIGIRQYWMLCRDATKQGWN</sequence>
<dbReference type="KEGG" id="bdi:100846144"/>
<dbReference type="GeneID" id="100846144"/>
<reference evidence="2 3" key="1">
    <citation type="journal article" date="2010" name="Nature">
        <title>Genome sequencing and analysis of the model grass Brachypodium distachyon.</title>
        <authorList>
            <consortium name="International Brachypodium Initiative"/>
        </authorList>
    </citation>
    <scope>NUCLEOTIDE SEQUENCE [LARGE SCALE GENOMIC DNA]</scope>
    <source>
        <strain evidence="2">Bd21</strain>
        <strain evidence="3">cv. Bd21</strain>
    </source>
</reference>
<name>I1GMQ8_BRADI</name>
<protein>
    <submittedName>
        <fullName evidence="2 3">Uncharacterized protein</fullName>
    </submittedName>
</protein>
<feature type="transmembrane region" description="Helical" evidence="1">
    <location>
        <begin position="378"/>
        <end position="399"/>
    </location>
</feature>
<dbReference type="ExpressionAtlas" id="I1GMQ8">
    <property type="expression patterns" value="baseline"/>
</dbReference>
<proteinExistence type="predicted"/>
<feature type="transmembrane region" description="Helical" evidence="1">
    <location>
        <begin position="576"/>
        <end position="604"/>
    </location>
</feature>
<keyword evidence="1" id="KW-0472">Membrane</keyword>
<dbReference type="eggNOG" id="KOG1183">
    <property type="taxonomic scope" value="Eukaryota"/>
</dbReference>
<dbReference type="HOGENOM" id="CLU_016866_0_0_1"/>
<evidence type="ECO:0000313" key="3">
    <source>
        <dbReference type="EnsemblPlants" id="KQK12937"/>
    </source>
</evidence>
<dbReference type="STRING" id="15368.I1GMQ8"/>
<dbReference type="GO" id="GO:0016020">
    <property type="term" value="C:membrane"/>
    <property type="evidence" value="ECO:0007669"/>
    <property type="project" value="InterPro"/>
</dbReference>
<keyword evidence="1" id="KW-1133">Transmembrane helix</keyword>
<dbReference type="OMA" id="TEIICSW"/>
<dbReference type="PANTHER" id="PTHR47555:SF2">
    <property type="entry name" value="N-ACETYLGLUCOSAMINYL TRANSFERASE COMPONENT FAMILY PROTEIN _ GPI1 FAMILY PROTEIN"/>
    <property type="match status" value="1"/>
</dbReference>
<feature type="transmembrane region" description="Helical" evidence="1">
    <location>
        <begin position="443"/>
        <end position="461"/>
    </location>
</feature>
<dbReference type="EMBL" id="CM000880">
    <property type="protein sequence ID" value="KQK12937.1"/>
    <property type="molecule type" value="Genomic_DNA"/>
</dbReference>